<feature type="domain" description="Nudix hydrolase" evidence="12">
    <location>
        <begin position="155"/>
        <end position="280"/>
    </location>
</feature>
<reference evidence="13 14" key="1">
    <citation type="submission" date="2019-07" db="EMBL/GenBank/DDBJ databases">
        <title>Rhodococcus cavernicolus sp. nov., isolated from a cave.</title>
        <authorList>
            <person name="Lee S.D."/>
        </authorList>
    </citation>
    <scope>NUCLEOTIDE SEQUENCE [LARGE SCALE GENOMIC DNA]</scope>
    <source>
        <strain evidence="13 14">C1-24</strain>
    </source>
</reference>
<evidence type="ECO:0000256" key="5">
    <source>
        <dbReference type="ARBA" id="ARBA00022723"/>
    </source>
</evidence>
<dbReference type="Proteomes" id="UP000322244">
    <property type="component" value="Unassembled WGS sequence"/>
</dbReference>
<dbReference type="InterPro" id="IPR000086">
    <property type="entry name" value="NUDIX_hydrolase_dom"/>
</dbReference>
<feature type="region of interest" description="Disordered" evidence="11">
    <location>
        <begin position="130"/>
        <end position="153"/>
    </location>
</feature>
<keyword evidence="14" id="KW-1185">Reference proteome</keyword>
<evidence type="ECO:0000256" key="11">
    <source>
        <dbReference type="SAM" id="MobiDB-lite"/>
    </source>
</evidence>
<dbReference type="GO" id="GO:0019677">
    <property type="term" value="P:NAD+ catabolic process"/>
    <property type="evidence" value="ECO:0007669"/>
    <property type="project" value="TreeGrafter"/>
</dbReference>
<dbReference type="Pfam" id="PF09296">
    <property type="entry name" value="NUDIX-like"/>
    <property type="match status" value="1"/>
</dbReference>
<evidence type="ECO:0000256" key="9">
    <source>
        <dbReference type="ARBA" id="ARBA00023211"/>
    </source>
</evidence>
<evidence type="ECO:0000256" key="1">
    <source>
        <dbReference type="ARBA" id="ARBA00001946"/>
    </source>
</evidence>
<dbReference type="RefSeq" id="WP_149429200.1">
    <property type="nucleotide sequence ID" value="NZ_VLNY01000002.1"/>
</dbReference>
<dbReference type="Gene3D" id="3.90.79.10">
    <property type="entry name" value="Nucleoside Triphosphate Pyrophosphohydrolase"/>
    <property type="match status" value="1"/>
</dbReference>
<comment type="catalytic activity">
    <reaction evidence="10">
        <text>a 5'-end NAD(+)-phospho-ribonucleoside in mRNA + H2O = a 5'-end phospho-adenosine-phospho-ribonucleoside in mRNA + beta-nicotinamide D-ribonucleotide + 2 H(+)</text>
        <dbReference type="Rhea" id="RHEA:60876"/>
        <dbReference type="Rhea" id="RHEA-COMP:15698"/>
        <dbReference type="Rhea" id="RHEA-COMP:15719"/>
        <dbReference type="ChEBI" id="CHEBI:14649"/>
        <dbReference type="ChEBI" id="CHEBI:15377"/>
        <dbReference type="ChEBI" id="CHEBI:15378"/>
        <dbReference type="ChEBI" id="CHEBI:144029"/>
        <dbReference type="ChEBI" id="CHEBI:144051"/>
    </reaction>
    <physiologicalReaction direction="left-to-right" evidence="10">
        <dbReference type="Rhea" id="RHEA:60877"/>
    </physiologicalReaction>
</comment>
<dbReference type="PANTHER" id="PTHR42904:SF6">
    <property type="entry name" value="NAD-CAPPED RNA HYDROLASE NUDT12"/>
    <property type="match status" value="1"/>
</dbReference>
<keyword evidence="5" id="KW-0479">Metal-binding</keyword>
<evidence type="ECO:0000313" key="14">
    <source>
        <dbReference type="Proteomes" id="UP000322244"/>
    </source>
</evidence>
<evidence type="ECO:0000256" key="10">
    <source>
        <dbReference type="ARBA" id="ARBA00023679"/>
    </source>
</evidence>
<keyword evidence="8" id="KW-0520">NAD</keyword>
<protein>
    <recommendedName>
        <fullName evidence="4">NAD(+) diphosphatase</fullName>
        <ecNumber evidence="4">3.6.1.22</ecNumber>
    </recommendedName>
</protein>
<keyword evidence="6 13" id="KW-0378">Hydrolase</keyword>
<evidence type="ECO:0000256" key="2">
    <source>
        <dbReference type="ARBA" id="ARBA00001947"/>
    </source>
</evidence>
<evidence type="ECO:0000313" key="13">
    <source>
        <dbReference type="EMBL" id="KAA0024040.1"/>
    </source>
</evidence>
<dbReference type="SUPFAM" id="SSF55811">
    <property type="entry name" value="Nudix"/>
    <property type="match status" value="1"/>
</dbReference>
<dbReference type="Gene3D" id="3.90.79.20">
    <property type="match status" value="1"/>
</dbReference>
<sequence>MANFELSEIPSLSRSTLDRAEDLRADEQALKQGWTNAALLRVNRRGQVRIDGSTLVLDAATDLAAEPAEDAVFLGVDNGRHVWAVRTDDLEGTTGDLRASGSDLDDTSAGMLTTAVALLNWHASANFSSIDGSPTRPTKAGWSRISESTGHEEFPRSDPAVICLVHDGAERVLLARQHTWPETMFSILAGFVEAGESMEACVAREIKEEVGLDVHDIRYLGSQPWPFPRSLMIGFAAVGDPEQTIEFTDGEIAEAHWFTRAEVREALAQGDWTSKSGVRLLLPGSISIARGLVTAWAASD</sequence>
<dbReference type="GO" id="GO:0110153">
    <property type="term" value="F:RNA NAD-cap (NMN-forming) hydrolase activity"/>
    <property type="evidence" value="ECO:0007669"/>
    <property type="project" value="RHEA"/>
</dbReference>
<dbReference type="CDD" id="cd03429">
    <property type="entry name" value="NUDIX_NADH_pyrophosphatase_Nudt13"/>
    <property type="match status" value="1"/>
</dbReference>
<dbReference type="InterPro" id="IPR050241">
    <property type="entry name" value="NAD-cap_RNA_hydrolase_NudC"/>
</dbReference>
<evidence type="ECO:0000256" key="4">
    <source>
        <dbReference type="ARBA" id="ARBA00012381"/>
    </source>
</evidence>
<gene>
    <name evidence="13" type="primary">nudC</name>
    <name evidence="13" type="ORF">FOY51_05575</name>
</gene>
<dbReference type="PROSITE" id="PS00893">
    <property type="entry name" value="NUDIX_BOX"/>
    <property type="match status" value="1"/>
</dbReference>
<dbReference type="AlphaFoldDB" id="A0A5A7SD09"/>
<dbReference type="EC" id="3.6.1.22" evidence="4"/>
<dbReference type="InterPro" id="IPR049734">
    <property type="entry name" value="NudC-like_C"/>
</dbReference>
<evidence type="ECO:0000259" key="12">
    <source>
        <dbReference type="PROSITE" id="PS51462"/>
    </source>
</evidence>
<dbReference type="EMBL" id="VLNY01000002">
    <property type="protein sequence ID" value="KAA0024040.1"/>
    <property type="molecule type" value="Genomic_DNA"/>
</dbReference>
<dbReference type="GO" id="GO:0005829">
    <property type="term" value="C:cytosol"/>
    <property type="evidence" value="ECO:0007669"/>
    <property type="project" value="TreeGrafter"/>
</dbReference>
<name>A0A5A7SD09_9NOCA</name>
<comment type="cofactor">
    <cofactor evidence="1">
        <name>Mg(2+)</name>
        <dbReference type="ChEBI" id="CHEBI:18420"/>
    </cofactor>
</comment>
<dbReference type="PROSITE" id="PS51462">
    <property type="entry name" value="NUDIX"/>
    <property type="match status" value="1"/>
</dbReference>
<dbReference type="GO" id="GO:0006742">
    <property type="term" value="P:NADP+ catabolic process"/>
    <property type="evidence" value="ECO:0007669"/>
    <property type="project" value="TreeGrafter"/>
</dbReference>
<comment type="cofactor">
    <cofactor evidence="2">
        <name>Zn(2+)</name>
        <dbReference type="ChEBI" id="CHEBI:29105"/>
    </cofactor>
</comment>
<dbReference type="InterPro" id="IPR015375">
    <property type="entry name" value="NADH_PPase-like_N"/>
</dbReference>
<dbReference type="InterPro" id="IPR015797">
    <property type="entry name" value="NUDIX_hydrolase-like_dom_sf"/>
</dbReference>
<dbReference type="PANTHER" id="PTHR42904">
    <property type="entry name" value="NUDIX HYDROLASE, NUDC SUBFAMILY"/>
    <property type="match status" value="1"/>
</dbReference>
<accession>A0A5A7SD09</accession>
<dbReference type="InterPro" id="IPR020084">
    <property type="entry name" value="NUDIX_hydrolase_CS"/>
</dbReference>
<comment type="similarity">
    <text evidence="3">Belongs to the Nudix hydrolase family. NudC subfamily.</text>
</comment>
<evidence type="ECO:0000256" key="8">
    <source>
        <dbReference type="ARBA" id="ARBA00023027"/>
    </source>
</evidence>
<dbReference type="GO" id="GO:0035529">
    <property type="term" value="F:NADH pyrophosphatase activity"/>
    <property type="evidence" value="ECO:0007669"/>
    <property type="project" value="TreeGrafter"/>
</dbReference>
<keyword evidence="7" id="KW-0460">Magnesium</keyword>
<evidence type="ECO:0000256" key="3">
    <source>
        <dbReference type="ARBA" id="ARBA00009595"/>
    </source>
</evidence>
<comment type="caution">
    <text evidence="13">The sequence shown here is derived from an EMBL/GenBank/DDBJ whole genome shotgun (WGS) entry which is preliminary data.</text>
</comment>
<dbReference type="GO" id="GO:0046872">
    <property type="term" value="F:metal ion binding"/>
    <property type="evidence" value="ECO:0007669"/>
    <property type="project" value="UniProtKB-KW"/>
</dbReference>
<dbReference type="FunFam" id="3.90.79.10:FF:000048">
    <property type="entry name" value="NADH pyrophosphatase"/>
    <property type="match status" value="1"/>
</dbReference>
<dbReference type="OrthoDB" id="9791656at2"/>
<dbReference type="NCBIfam" id="NF001299">
    <property type="entry name" value="PRK00241.1"/>
    <property type="match status" value="1"/>
</dbReference>
<evidence type="ECO:0000256" key="7">
    <source>
        <dbReference type="ARBA" id="ARBA00022842"/>
    </source>
</evidence>
<keyword evidence="9" id="KW-0464">Manganese</keyword>
<proteinExistence type="inferred from homology"/>
<organism evidence="13 14">
    <name type="scientific">Antrihabitans cavernicola</name>
    <dbReference type="NCBI Taxonomy" id="2495913"/>
    <lineage>
        <taxon>Bacteria</taxon>
        <taxon>Bacillati</taxon>
        <taxon>Actinomycetota</taxon>
        <taxon>Actinomycetes</taxon>
        <taxon>Mycobacteriales</taxon>
        <taxon>Nocardiaceae</taxon>
        <taxon>Antrihabitans</taxon>
    </lineage>
</organism>
<evidence type="ECO:0000256" key="6">
    <source>
        <dbReference type="ARBA" id="ARBA00022801"/>
    </source>
</evidence>
<dbReference type="Pfam" id="PF00293">
    <property type="entry name" value="NUDIX"/>
    <property type="match status" value="1"/>
</dbReference>